<dbReference type="RefSeq" id="WP_378022148.1">
    <property type="nucleotide sequence ID" value="NZ_JBHSKG010000008.1"/>
</dbReference>
<accession>A0ABV9ZGW4</accession>
<proteinExistence type="predicted"/>
<dbReference type="Proteomes" id="UP001596175">
    <property type="component" value="Unassembled WGS sequence"/>
</dbReference>
<name>A0ABV9ZGW4_9PSEU</name>
<comment type="caution">
    <text evidence="1">The sequence shown here is derived from an EMBL/GenBank/DDBJ whole genome shotgun (WGS) entry which is preliminary data.</text>
</comment>
<dbReference type="EMBL" id="JBHSKG010000008">
    <property type="protein sequence ID" value="MFC5139970.1"/>
    <property type="molecule type" value="Genomic_DNA"/>
</dbReference>
<reference evidence="2" key="1">
    <citation type="journal article" date="2019" name="Int. J. Syst. Evol. Microbiol.">
        <title>The Global Catalogue of Microorganisms (GCM) 10K type strain sequencing project: providing services to taxonomists for standard genome sequencing and annotation.</title>
        <authorList>
            <consortium name="The Broad Institute Genomics Platform"/>
            <consortium name="The Broad Institute Genome Sequencing Center for Infectious Disease"/>
            <person name="Wu L."/>
            <person name="Ma J."/>
        </authorList>
    </citation>
    <scope>NUCLEOTIDE SEQUENCE [LARGE SCALE GENOMIC DNA]</scope>
    <source>
        <strain evidence="2">XZYJ18</strain>
    </source>
</reference>
<evidence type="ECO:0000313" key="1">
    <source>
        <dbReference type="EMBL" id="MFC5139970.1"/>
    </source>
</evidence>
<protein>
    <submittedName>
        <fullName evidence="1">Uncharacterized protein</fullName>
    </submittedName>
</protein>
<gene>
    <name evidence="1" type="ORF">ACFPK1_17150</name>
</gene>
<keyword evidence="2" id="KW-1185">Reference proteome</keyword>
<sequence>MAPTPSDAARIRADNVRVPREEFVAVWDEAGRRAADGYTEAVVQTCRWLAAIPSRTALCGGQVRSPVTLRACVAYPATIAAEWEAAQRREAFLPDLAARPGWCDGVRATLAWAWDRSGPPPLDVVRS</sequence>
<organism evidence="1 2">
    <name type="scientific">Actinomycetospora rhizophila</name>
    <dbReference type="NCBI Taxonomy" id="1416876"/>
    <lineage>
        <taxon>Bacteria</taxon>
        <taxon>Bacillati</taxon>
        <taxon>Actinomycetota</taxon>
        <taxon>Actinomycetes</taxon>
        <taxon>Pseudonocardiales</taxon>
        <taxon>Pseudonocardiaceae</taxon>
        <taxon>Actinomycetospora</taxon>
    </lineage>
</organism>
<evidence type="ECO:0000313" key="2">
    <source>
        <dbReference type="Proteomes" id="UP001596175"/>
    </source>
</evidence>